<protein>
    <recommendedName>
        <fullName evidence="3">F-box domain-containing protein</fullName>
    </recommendedName>
</protein>
<sequence>MSTSQPRLPPELEREIFELAAETDGKSMGALLTVARRAHLWSHPCDLTASSLIRSRIEPLVYRDISVDTSKRFACFLAATKLKPPSFFAHYVVRLFLNPTGHPVDEESAPSIGLFLVHLFAEDSFPADAAAVKLSLPCFAKLTHLDLFDHMSSTEEADAYTPKLCVLPVLTHLCLNDIVPWQTARALLEGCRRLKVLLVLWSDRRIEGVRRAQEVPFVDDRFVMTIYVDVHGSIQFAPNPWSRAEDFIKAKRFGRIEEREYWMPNFESDW</sequence>
<dbReference type="InterPro" id="IPR032675">
    <property type="entry name" value="LRR_dom_sf"/>
</dbReference>
<name>A0ABQ0LAC0_MYCCL</name>
<proteinExistence type="predicted"/>
<gene>
    <name evidence="1" type="ORF">MCHLO_05363</name>
</gene>
<dbReference type="Gene3D" id="3.80.10.10">
    <property type="entry name" value="Ribonuclease Inhibitor"/>
    <property type="match status" value="1"/>
</dbReference>
<evidence type="ECO:0000313" key="2">
    <source>
        <dbReference type="Proteomes" id="UP000815677"/>
    </source>
</evidence>
<keyword evidence="2" id="KW-1185">Reference proteome</keyword>
<evidence type="ECO:0000313" key="1">
    <source>
        <dbReference type="EMBL" id="GAT47922.1"/>
    </source>
</evidence>
<evidence type="ECO:0008006" key="3">
    <source>
        <dbReference type="Google" id="ProtNLM"/>
    </source>
</evidence>
<reference evidence="1" key="1">
    <citation type="submission" date="2014-09" db="EMBL/GenBank/DDBJ databases">
        <title>Genome sequence of the luminous mushroom Mycena chlorophos for searching fungal bioluminescence genes.</title>
        <authorList>
            <person name="Tanaka Y."/>
            <person name="Kasuga D."/>
            <person name="Oba Y."/>
            <person name="Hase S."/>
            <person name="Sato K."/>
            <person name="Oba Y."/>
            <person name="Sakakibara Y."/>
        </authorList>
    </citation>
    <scope>NUCLEOTIDE SEQUENCE</scope>
</reference>
<accession>A0ABQ0LAC0</accession>
<dbReference type="Proteomes" id="UP000815677">
    <property type="component" value="Unassembled WGS sequence"/>
</dbReference>
<organism evidence="1 2">
    <name type="scientific">Mycena chlorophos</name>
    <name type="common">Agaric fungus</name>
    <name type="synonym">Agaricus chlorophos</name>
    <dbReference type="NCBI Taxonomy" id="658473"/>
    <lineage>
        <taxon>Eukaryota</taxon>
        <taxon>Fungi</taxon>
        <taxon>Dikarya</taxon>
        <taxon>Basidiomycota</taxon>
        <taxon>Agaricomycotina</taxon>
        <taxon>Agaricomycetes</taxon>
        <taxon>Agaricomycetidae</taxon>
        <taxon>Agaricales</taxon>
        <taxon>Marasmiineae</taxon>
        <taxon>Mycenaceae</taxon>
        <taxon>Mycena</taxon>
    </lineage>
</organism>
<dbReference type="EMBL" id="DF844081">
    <property type="protein sequence ID" value="GAT47922.1"/>
    <property type="molecule type" value="Genomic_DNA"/>
</dbReference>